<evidence type="ECO:0000256" key="1">
    <source>
        <dbReference type="SAM" id="MobiDB-lite"/>
    </source>
</evidence>
<feature type="compositionally biased region" description="Basic residues" evidence="1">
    <location>
        <begin position="125"/>
        <end position="135"/>
    </location>
</feature>
<accession>A0A074XRE4</accession>
<proteinExistence type="predicted"/>
<dbReference type="Proteomes" id="UP000030706">
    <property type="component" value="Unassembled WGS sequence"/>
</dbReference>
<dbReference type="EMBL" id="KL584978">
    <property type="protein sequence ID" value="KEQ86224.1"/>
    <property type="molecule type" value="Genomic_DNA"/>
</dbReference>
<dbReference type="RefSeq" id="XP_029762411.1">
    <property type="nucleotide sequence ID" value="XM_029899145.1"/>
</dbReference>
<organism evidence="2 3">
    <name type="scientific">Aureobasidium pullulans EXF-150</name>
    <dbReference type="NCBI Taxonomy" id="1043002"/>
    <lineage>
        <taxon>Eukaryota</taxon>
        <taxon>Fungi</taxon>
        <taxon>Dikarya</taxon>
        <taxon>Ascomycota</taxon>
        <taxon>Pezizomycotina</taxon>
        <taxon>Dothideomycetes</taxon>
        <taxon>Dothideomycetidae</taxon>
        <taxon>Dothideales</taxon>
        <taxon>Saccotheciaceae</taxon>
        <taxon>Aureobasidium</taxon>
    </lineage>
</organism>
<dbReference type="GeneID" id="40741451"/>
<protein>
    <submittedName>
        <fullName evidence="2">Uncharacterized protein</fullName>
    </submittedName>
</protein>
<reference evidence="2 3" key="1">
    <citation type="journal article" date="2014" name="BMC Genomics">
        <title>Genome sequencing of four Aureobasidium pullulans varieties: biotechnological potential, stress tolerance, and description of new species.</title>
        <authorList>
            <person name="Gostin Ar C."/>
            <person name="Ohm R.A."/>
            <person name="Kogej T."/>
            <person name="Sonjak S."/>
            <person name="Turk M."/>
            <person name="Zajc J."/>
            <person name="Zalar P."/>
            <person name="Grube M."/>
            <person name="Sun H."/>
            <person name="Han J."/>
            <person name="Sharma A."/>
            <person name="Chiniquy J."/>
            <person name="Ngan C.Y."/>
            <person name="Lipzen A."/>
            <person name="Barry K."/>
            <person name="Grigoriev I.V."/>
            <person name="Gunde-Cimerman N."/>
        </authorList>
    </citation>
    <scope>NUCLEOTIDE SEQUENCE [LARGE SCALE GENOMIC DNA]</scope>
    <source>
        <strain evidence="2 3">EXF-150</strain>
    </source>
</reference>
<name>A0A074XRE4_AURPU</name>
<evidence type="ECO:0000313" key="3">
    <source>
        <dbReference type="Proteomes" id="UP000030706"/>
    </source>
</evidence>
<feature type="region of interest" description="Disordered" evidence="1">
    <location>
        <begin position="78"/>
        <end position="135"/>
    </location>
</feature>
<dbReference type="AlphaFoldDB" id="A0A074XRE4"/>
<keyword evidence="3" id="KW-1185">Reference proteome</keyword>
<evidence type="ECO:0000313" key="2">
    <source>
        <dbReference type="EMBL" id="KEQ86224.1"/>
    </source>
</evidence>
<sequence>MADHELDNYNLAAALEHQLGLGPPYFYKRDEAGNIVQSHIPPLPRAPSMTLAVEPVDMSMSALRQLMKELELPESAALEPPAGVFSSPLSSAPASTDGMDIPPSSPTRPRSRSPPGEDQQPPPKRLLRTRKLFPY</sequence>
<dbReference type="HOGENOM" id="CLU_1885380_0_0_1"/>
<gene>
    <name evidence="2" type="ORF">M438DRAFT_173062</name>
</gene>